<accession>A0ABP9NBZ3</accession>
<dbReference type="RefSeq" id="WP_345603674.1">
    <property type="nucleotide sequence ID" value="NZ_BAABJO010000003.1"/>
</dbReference>
<gene>
    <name evidence="2" type="ORF">GCM10023320_11030</name>
</gene>
<keyword evidence="3" id="KW-1185">Reference proteome</keyword>
<evidence type="ECO:0000256" key="1">
    <source>
        <dbReference type="SAM" id="MobiDB-lite"/>
    </source>
</evidence>
<protein>
    <submittedName>
        <fullName evidence="2">Uncharacterized protein</fullName>
    </submittedName>
</protein>
<evidence type="ECO:0000313" key="2">
    <source>
        <dbReference type="EMBL" id="GAA5114203.1"/>
    </source>
</evidence>
<organism evidence="2 3">
    <name type="scientific">Pseudonocardia adelaidensis</name>
    <dbReference type="NCBI Taxonomy" id="648754"/>
    <lineage>
        <taxon>Bacteria</taxon>
        <taxon>Bacillati</taxon>
        <taxon>Actinomycetota</taxon>
        <taxon>Actinomycetes</taxon>
        <taxon>Pseudonocardiales</taxon>
        <taxon>Pseudonocardiaceae</taxon>
        <taxon>Pseudonocardia</taxon>
    </lineage>
</organism>
<comment type="caution">
    <text evidence="2">The sequence shown here is derived from an EMBL/GenBank/DDBJ whole genome shotgun (WGS) entry which is preliminary data.</text>
</comment>
<feature type="compositionally biased region" description="Pro residues" evidence="1">
    <location>
        <begin position="56"/>
        <end position="72"/>
    </location>
</feature>
<name>A0ABP9NBZ3_9PSEU</name>
<sequence>MRVVCTQDPGPVPASAGTRVELGVVKDAEGCPGVAPTTTVVPAPTPPPTSRAADPAPAPRPAPRPAPAPDPAPADEPDPTPAADDNDDNDDNDGDPGGGSSAGTVHPGAYCDPPGTGVSEKGKPMVCAPASDGRDRWRGA</sequence>
<reference evidence="3" key="1">
    <citation type="journal article" date="2019" name="Int. J. Syst. Evol. Microbiol.">
        <title>The Global Catalogue of Microorganisms (GCM) 10K type strain sequencing project: providing services to taxonomists for standard genome sequencing and annotation.</title>
        <authorList>
            <consortium name="The Broad Institute Genomics Platform"/>
            <consortium name="The Broad Institute Genome Sequencing Center for Infectious Disease"/>
            <person name="Wu L."/>
            <person name="Ma J."/>
        </authorList>
    </citation>
    <scope>NUCLEOTIDE SEQUENCE [LARGE SCALE GENOMIC DNA]</scope>
    <source>
        <strain evidence="3">JCM 18302</strain>
    </source>
</reference>
<proteinExistence type="predicted"/>
<feature type="region of interest" description="Disordered" evidence="1">
    <location>
        <begin position="29"/>
        <end position="140"/>
    </location>
</feature>
<feature type="compositionally biased region" description="Low complexity" evidence="1">
    <location>
        <begin position="32"/>
        <end position="42"/>
    </location>
</feature>
<dbReference type="EMBL" id="BAABJO010000003">
    <property type="protein sequence ID" value="GAA5114203.1"/>
    <property type="molecule type" value="Genomic_DNA"/>
</dbReference>
<dbReference type="Proteomes" id="UP001500804">
    <property type="component" value="Unassembled WGS sequence"/>
</dbReference>
<feature type="compositionally biased region" description="Acidic residues" evidence="1">
    <location>
        <begin position="73"/>
        <end position="94"/>
    </location>
</feature>
<evidence type="ECO:0000313" key="3">
    <source>
        <dbReference type="Proteomes" id="UP001500804"/>
    </source>
</evidence>